<keyword evidence="2" id="KW-1185">Reference proteome</keyword>
<dbReference type="OrthoDB" id="8948664at2759"/>
<dbReference type="EMBL" id="RJVU01054598">
    <property type="protein sequence ID" value="ROL03899.1"/>
    <property type="molecule type" value="Genomic_DNA"/>
</dbReference>
<reference evidence="1 2" key="1">
    <citation type="submission" date="2018-10" db="EMBL/GenBank/DDBJ databases">
        <title>Genome assembly for a Yunnan-Guizhou Plateau 3E fish, Anabarilius grahami (Regan), and its evolutionary and genetic applications.</title>
        <authorList>
            <person name="Jiang W."/>
        </authorList>
    </citation>
    <scope>NUCLEOTIDE SEQUENCE [LARGE SCALE GENOMIC DNA]</scope>
    <source>
        <strain evidence="1">AG-KIZ</strain>
        <tissue evidence="1">Muscle</tissue>
    </source>
</reference>
<dbReference type="Proteomes" id="UP000281406">
    <property type="component" value="Unassembled WGS sequence"/>
</dbReference>
<proteinExistence type="predicted"/>
<evidence type="ECO:0000313" key="1">
    <source>
        <dbReference type="EMBL" id="ROL03899.1"/>
    </source>
</evidence>
<sequence length="129" mass="14104">MAVLQVFQAKLLRAMDESGLDPVVFCDLRSATDLVLHAMKATAQAIGRSMASLIVLECHLWLNLTEIKDADRTAFLDSPVSPTGLFGPAVDGFPERFTEAQMASRAMHHFLPKCSSSAEKTTQTQQPAR</sequence>
<gene>
    <name evidence="1" type="ORF">DPX16_23334</name>
</gene>
<name>A0A3N0Y0Z4_ANAGA</name>
<protein>
    <submittedName>
        <fullName evidence="1">Uncharacterized protein</fullName>
    </submittedName>
</protein>
<evidence type="ECO:0000313" key="2">
    <source>
        <dbReference type="Proteomes" id="UP000281406"/>
    </source>
</evidence>
<comment type="caution">
    <text evidence="1">The sequence shown here is derived from an EMBL/GenBank/DDBJ whole genome shotgun (WGS) entry which is preliminary data.</text>
</comment>
<dbReference type="AlphaFoldDB" id="A0A3N0Y0Z4"/>
<organism evidence="1 2">
    <name type="scientific">Anabarilius grahami</name>
    <name type="common">Kanglang fish</name>
    <name type="synonym">Barilius grahami</name>
    <dbReference type="NCBI Taxonomy" id="495550"/>
    <lineage>
        <taxon>Eukaryota</taxon>
        <taxon>Metazoa</taxon>
        <taxon>Chordata</taxon>
        <taxon>Craniata</taxon>
        <taxon>Vertebrata</taxon>
        <taxon>Euteleostomi</taxon>
        <taxon>Actinopterygii</taxon>
        <taxon>Neopterygii</taxon>
        <taxon>Teleostei</taxon>
        <taxon>Ostariophysi</taxon>
        <taxon>Cypriniformes</taxon>
        <taxon>Xenocyprididae</taxon>
        <taxon>Xenocypridinae</taxon>
        <taxon>Xenocypridinae incertae sedis</taxon>
        <taxon>Anabarilius</taxon>
    </lineage>
</organism>
<accession>A0A3N0Y0Z4</accession>